<gene>
    <name evidence="4" type="ORF">P3W24_18205</name>
</gene>
<keyword evidence="2 4" id="KW-0808">Transferase</keyword>
<proteinExistence type="inferred from homology"/>
<comment type="similarity">
    <text evidence="1">Belongs to the P-Pant transferase superfamily. Gsp/Sfp/HetI/AcpT family.</text>
</comment>
<evidence type="ECO:0000256" key="2">
    <source>
        <dbReference type="ARBA" id="ARBA00022679"/>
    </source>
</evidence>
<evidence type="ECO:0000313" key="4">
    <source>
        <dbReference type="EMBL" id="MDF4026912.1"/>
    </source>
</evidence>
<dbReference type="InterPro" id="IPR008278">
    <property type="entry name" value="4-PPantetheinyl_Trfase_dom"/>
</dbReference>
<dbReference type="Pfam" id="PF01648">
    <property type="entry name" value="ACPS"/>
    <property type="match status" value="1"/>
</dbReference>
<dbReference type="Proteomes" id="UP001528850">
    <property type="component" value="Unassembled WGS sequence"/>
</dbReference>
<sequence length="207" mass="22930">MAFDVPHLPSDEIHIWRMPWPATVPGRSAFDELLSAYASPDAPAPVRGMHGKPMLPTPWNTLGFNGSHSGPLALFAIGRGAEGFELGVDVEHLRPRPRALELARRFFAPVEADWLASVDEDARLRAFLDVWTLKEAVLKAHGGGLSYGLHRVTFQPRDDDWRPLAFEGEIAPASAWQFRRLDVGAGYVAAVAWRGAERRVRVFTTAI</sequence>
<feature type="domain" description="4'-phosphopantetheinyl transferase" evidence="3">
    <location>
        <begin position="86"/>
        <end position="192"/>
    </location>
</feature>
<dbReference type="Gene3D" id="3.90.470.20">
    <property type="entry name" value="4'-phosphopantetheinyl transferase domain"/>
    <property type="match status" value="2"/>
</dbReference>
<evidence type="ECO:0000256" key="1">
    <source>
        <dbReference type="ARBA" id="ARBA00010990"/>
    </source>
</evidence>
<dbReference type="InterPro" id="IPR050559">
    <property type="entry name" value="P-Pant_transferase_sf"/>
</dbReference>
<evidence type="ECO:0000259" key="3">
    <source>
        <dbReference type="Pfam" id="PF01648"/>
    </source>
</evidence>
<dbReference type="SUPFAM" id="SSF56214">
    <property type="entry name" value="4'-phosphopantetheinyl transferase"/>
    <property type="match status" value="1"/>
</dbReference>
<comment type="caution">
    <text evidence="4">The sequence shown here is derived from an EMBL/GenBank/DDBJ whole genome shotgun (WGS) entry which is preliminary data.</text>
</comment>
<reference evidence="4 5" key="1">
    <citation type="journal article" date="2024" name="Curr. Microbiol.">
        <title>Luteibacter sahnii sp. nov., A Novel Yellow-Colored Xanthomonadin Pigment Producing Probiotic Bacterium from Healthy Rice Seed Microbiome.</title>
        <authorList>
            <person name="Jaiswal G."/>
            <person name="Rana R."/>
            <person name="Nayak P.K."/>
            <person name="Chouhan R."/>
            <person name="Gandhi S.G."/>
            <person name="Patel H.K."/>
            <person name="Patil P.B."/>
        </authorList>
    </citation>
    <scope>NUCLEOTIDE SEQUENCE [LARGE SCALE GENOMIC DNA]</scope>
    <source>
        <strain evidence="4 5">PPL201</strain>
    </source>
</reference>
<dbReference type="EMBL" id="JARJJS010000008">
    <property type="protein sequence ID" value="MDF4026912.1"/>
    <property type="molecule type" value="Genomic_DNA"/>
</dbReference>
<dbReference type="PANTHER" id="PTHR12215">
    <property type="entry name" value="PHOSPHOPANTETHEINE TRANSFERASE"/>
    <property type="match status" value="1"/>
</dbReference>
<organism evidence="4 5">
    <name type="scientific">Luteibacter sahnii</name>
    <dbReference type="NCBI Taxonomy" id="3021977"/>
    <lineage>
        <taxon>Bacteria</taxon>
        <taxon>Pseudomonadati</taxon>
        <taxon>Pseudomonadota</taxon>
        <taxon>Gammaproteobacteria</taxon>
        <taxon>Lysobacterales</taxon>
        <taxon>Rhodanobacteraceae</taxon>
        <taxon>Luteibacter</taxon>
    </lineage>
</organism>
<evidence type="ECO:0000313" key="5">
    <source>
        <dbReference type="Proteomes" id="UP001528850"/>
    </source>
</evidence>
<name>A0ABT6BFS7_9GAMM</name>
<accession>A0ABT6BFS7</accession>
<dbReference type="InterPro" id="IPR037143">
    <property type="entry name" value="4-PPantetheinyl_Trfase_dom_sf"/>
</dbReference>
<keyword evidence="5" id="KW-1185">Reference proteome</keyword>
<protein>
    <submittedName>
        <fullName evidence="4">4'-phosphopantetheinyl transferase superfamily protein</fullName>
    </submittedName>
</protein>
<dbReference type="GO" id="GO:0016740">
    <property type="term" value="F:transferase activity"/>
    <property type="evidence" value="ECO:0007669"/>
    <property type="project" value="UniProtKB-KW"/>
</dbReference>
<dbReference type="PANTHER" id="PTHR12215:SF10">
    <property type="entry name" value="L-AMINOADIPATE-SEMIALDEHYDE DEHYDROGENASE-PHOSPHOPANTETHEINYL TRANSFERASE"/>
    <property type="match status" value="1"/>
</dbReference>